<dbReference type="Pfam" id="PF08448">
    <property type="entry name" value="PAS_4"/>
    <property type="match status" value="1"/>
</dbReference>
<dbReference type="Gene3D" id="3.30.450.20">
    <property type="entry name" value="PAS domain"/>
    <property type="match status" value="16"/>
</dbReference>
<feature type="domain" description="PAS" evidence="11">
    <location>
        <begin position="1453"/>
        <end position="1524"/>
    </location>
</feature>
<dbReference type="GO" id="GO:0006355">
    <property type="term" value="P:regulation of DNA-templated transcription"/>
    <property type="evidence" value="ECO:0007669"/>
    <property type="project" value="InterPro"/>
</dbReference>
<dbReference type="SMART" id="SM00387">
    <property type="entry name" value="HATPase_c"/>
    <property type="match status" value="1"/>
</dbReference>
<feature type="domain" description="PAC" evidence="12">
    <location>
        <begin position="568"/>
        <end position="620"/>
    </location>
</feature>
<dbReference type="SUPFAM" id="SSF52172">
    <property type="entry name" value="CheY-like"/>
    <property type="match status" value="1"/>
</dbReference>
<dbReference type="PROSITE" id="PS50112">
    <property type="entry name" value="PAS"/>
    <property type="match status" value="16"/>
</dbReference>
<dbReference type="GO" id="GO:0005886">
    <property type="term" value="C:plasma membrane"/>
    <property type="evidence" value="ECO:0007669"/>
    <property type="project" value="TreeGrafter"/>
</dbReference>
<feature type="domain" description="PAC" evidence="12">
    <location>
        <begin position="687"/>
        <end position="739"/>
    </location>
</feature>
<feature type="domain" description="PAC" evidence="12">
    <location>
        <begin position="927"/>
        <end position="979"/>
    </location>
</feature>
<dbReference type="SMART" id="SM00091">
    <property type="entry name" value="PAS"/>
    <property type="match status" value="16"/>
</dbReference>
<dbReference type="GO" id="GO:0000155">
    <property type="term" value="F:phosphorelay sensor kinase activity"/>
    <property type="evidence" value="ECO:0007669"/>
    <property type="project" value="InterPro"/>
</dbReference>
<evidence type="ECO:0000256" key="6">
    <source>
        <dbReference type="ARBA" id="ARBA00022777"/>
    </source>
</evidence>
<comment type="catalytic activity">
    <reaction evidence="1">
        <text>ATP + protein L-histidine = ADP + protein N-phospho-L-histidine.</text>
        <dbReference type="EC" id="2.7.13.3"/>
    </reaction>
</comment>
<dbReference type="CDD" id="cd00130">
    <property type="entry name" value="PAS"/>
    <property type="match status" value="16"/>
</dbReference>
<feature type="domain" description="PAS" evidence="11">
    <location>
        <begin position="614"/>
        <end position="684"/>
    </location>
</feature>
<dbReference type="CDD" id="cd00082">
    <property type="entry name" value="HisKA"/>
    <property type="match status" value="1"/>
</dbReference>
<dbReference type="Pfam" id="PF00989">
    <property type="entry name" value="PAS"/>
    <property type="match status" value="15"/>
</dbReference>
<dbReference type="Pfam" id="PF00072">
    <property type="entry name" value="Response_reg"/>
    <property type="match status" value="1"/>
</dbReference>
<dbReference type="Gene3D" id="3.30.565.10">
    <property type="entry name" value="Histidine kinase-like ATPase, C-terminal domain"/>
    <property type="match status" value="1"/>
</dbReference>
<dbReference type="SMART" id="SM00388">
    <property type="entry name" value="HisKA"/>
    <property type="match status" value="1"/>
</dbReference>
<dbReference type="PROSITE" id="PS50113">
    <property type="entry name" value="PAC"/>
    <property type="match status" value="16"/>
</dbReference>
<feature type="domain" description="PAS" evidence="11">
    <location>
        <begin position="733"/>
        <end position="804"/>
    </location>
</feature>
<dbReference type="InterPro" id="IPR035965">
    <property type="entry name" value="PAS-like_dom_sf"/>
</dbReference>
<dbReference type="EnsemblProtists" id="PYU1_T006220">
    <property type="protein sequence ID" value="PYU1_T006220"/>
    <property type="gene ID" value="PYU1_G006208"/>
</dbReference>
<evidence type="ECO:0000313" key="13">
    <source>
        <dbReference type="EnsemblProtists" id="PYU1_T006220"/>
    </source>
</evidence>
<protein>
    <recommendedName>
        <fullName evidence="3">histidine kinase</fullName>
        <ecNumber evidence="3">2.7.13.3</ecNumber>
    </recommendedName>
</protein>
<feature type="domain" description="PAS" evidence="11">
    <location>
        <begin position="1213"/>
        <end position="1284"/>
    </location>
</feature>
<evidence type="ECO:0000256" key="7">
    <source>
        <dbReference type="ARBA" id="ARBA00023170"/>
    </source>
</evidence>
<feature type="domain" description="PAC" evidence="12">
    <location>
        <begin position="807"/>
        <end position="859"/>
    </location>
</feature>
<feature type="domain" description="PAS" evidence="11">
    <location>
        <begin position="135"/>
        <end position="205"/>
    </location>
</feature>
<dbReference type="PROSITE" id="PS50110">
    <property type="entry name" value="RESPONSE_REGULATORY"/>
    <property type="match status" value="1"/>
</dbReference>
<dbReference type="GO" id="GO:0009584">
    <property type="term" value="P:detection of visible light"/>
    <property type="evidence" value="ECO:0007669"/>
    <property type="project" value="InterPro"/>
</dbReference>
<evidence type="ECO:0000256" key="4">
    <source>
        <dbReference type="ARBA" id="ARBA00022553"/>
    </source>
</evidence>
<dbReference type="GO" id="GO:0009927">
    <property type="term" value="F:histidine phosphotransfer kinase activity"/>
    <property type="evidence" value="ECO:0007669"/>
    <property type="project" value="TreeGrafter"/>
</dbReference>
<feature type="domain" description="PAS" evidence="11">
    <location>
        <begin position="1693"/>
        <end position="1764"/>
    </location>
</feature>
<feature type="domain" description="PAS" evidence="11">
    <location>
        <begin position="1093"/>
        <end position="1164"/>
    </location>
</feature>
<keyword evidence="7" id="KW-0675">Receptor</keyword>
<feature type="domain" description="PAC" evidence="12">
    <location>
        <begin position="1887"/>
        <end position="1939"/>
    </location>
</feature>
<dbReference type="Pfam" id="PF02518">
    <property type="entry name" value="HATPase_c"/>
    <property type="match status" value="1"/>
</dbReference>
<feature type="domain" description="Response regulatory" evidence="10">
    <location>
        <begin position="2227"/>
        <end position="2338"/>
    </location>
</feature>
<dbReference type="PANTHER" id="PTHR43047">
    <property type="entry name" value="TWO-COMPONENT HISTIDINE PROTEIN KINASE"/>
    <property type="match status" value="1"/>
</dbReference>
<reference evidence="14" key="1">
    <citation type="journal article" date="2010" name="Genome Biol.">
        <title>Genome sequence of the necrotrophic plant pathogen Pythium ultimum reveals original pathogenicity mechanisms and effector repertoire.</title>
        <authorList>
            <person name="Levesque C.A."/>
            <person name="Brouwer H."/>
            <person name="Cano L."/>
            <person name="Hamilton J.P."/>
            <person name="Holt C."/>
            <person name="Huitema E."/>
            <person name="Raffaele S."/>
            <person name="Robideau G.P."/>
            <person name="Thines M."/>
            <person name="Win J."/>
            <person name="Zerillo M.M."/>
            <person name="Beakes G.W."/>
            <person name="Boore J.L."/>
            <person name="Busam D."/>
            <person name="Dumas B."/>
            <person name="Ferriera S."/>
            <person name="Fuerstenberg S.I."/>
            <person name="Gachon C.M."/>
            <person name="Gaulin E."/>
            <person name="Govers F."/>
            <person name="Grenville-Briggs L."/>
            <person name="Horner N."/>
            <person name="Hostetler J."/>
            <person name="Jiang R.H."/>
            <person name="Johnson J."/>
            <person name="Krajaejun T."/>
            <person name="Lin H."/>
            <person name="Meijer H.J."/>
            <person name="Moore B."/>
            <person name="Morris P."/>
            <person name="Phuntmart V."/>
            <person name="Puiu D."/>
            <person name="Shetty J."/>
            <person name="Stajich J.E."/>
            <person name="Tripathy S."/>
            <person name="Wawra S."/>
            <person name="van West P."/>
            <person name="Whitty B.R."/>
            <person name="Coutinho P.M."/>
            <person name="Henrissat B."/>
            <person name="Martin F."/>
            <person name="Thomas P.D."/>
            <person name="Tyler B.M."/>
            <person name="De Vries R.P."/>
            <person name="Kamoun S."/>
            <person name="Yandell M."/>
            <person name="Tisserat N."/>
            <person name="Buell C.R."/>
        </authorList>
    </citation>
    <scope>NUCLEOTIDE SEQUENCE</scope>
    <source>
        <strain evidence="14">DAOM:BR144</strain>
    </source>
</reference>
<feature type="domain" description="PAS" evidence="11">
    <location>
        <begin position="1813"/>
        <end position="1881"/>
    </location>
</feature>
<dbReference type="Gene3D" id="1.10.287.130">
    <property type="match status" value="1"/>
</dbReference>
<feature type="domain" description="PAC" evidence="12">
    <location>
        <begin position="1407"/>
        <end position="1459"/>
    </location>
</feature>
<dbReference type="CDD" id="cd16922">
    <property type="entry name" value="HATPase_EvgS-ArcB-TorS-like"/>
    <property type="match status" value="1"/>
</dbReference>
<accession>K3WMM8</accession>
<dbReference type="InterPro" id="IPR001610">
    <property type="entry name" value="PAC"/>
</dbReference>
<dbReference type="STRING" id="431595.K3WMM8"/>
<evidence type="ECO:0000256" key="1">
    <source>
        <dbReference type="ARBA" id="ARBA00000085"/>
    </source>
</evidence>
<feature type="domain" description="PAC" evidence="12">
    <location>
        <begin position="1287"/>
        <end position="1339"/>
    </location>
</feature>
<evidence type="ECO:0000256" key="8">
    <source>
        <dbReference type="PROSITE-ProRule" id="PRU00169"/>
    </source>
</evidence>
<evidence type="ECO:0000313" key="14">
    <source>
        <dbReference type="Proteomes" id="UP000019132"/>
    </source>
</evidence>
<dbReference type="EMBL" id="GL376625">
    <property type="status" value="NOT_ANNOTATED_CDS"/>
    <property type="molecule type" value="Genomic_DNA"/>
</dbReference>
<proteinExistence type="predicted"/>
<dbReference type="VEuPathDB" id="FungiDB:PYU1_G006208"/>
<feature type="domain" description="PAC" evidence="12">
    <location>
        <begin position="209"/>
        <end position="261"/>
    </location>
</feature>
<dbReference type="PANTHER" id="PTHR43047:SF72">
    <property type="entry name" value="OSMOSENSING HISTIDINE PROTEIN KINASE SLN1"/>
    <property type="match status" value="1"/>
</dbReference>
<dbReference type="HOGENOM" id="CLU_000609_1_0_1"/>
<dbReference type="FunFam" id="3.30.565.10:FF:000010">
    <property type="entry name" value="Sensor histidine kinase RcsC"/>
    <property type="match status" value="1"/>
</dbReference>
<feature type="domain" description="PAS" evidence="11">
    <location>
        <begin position="1333"/>
        <end position="1404"/>
    </location>
</feature>
<dbReference type="SUPFAM" id="SSF55785">
    <property type="entry name" value="PYP-like sensor domain (PAS domain)"/>
    <property type="match status" value="16"/>
</dbReference>
<dbReference type="SMART" id="SM00086">
    <property type="entry name" value="PAC"/>
    <property type="match status" value="16"/>
</dbReference>
<dbReference type="InParanoid" id="K3WMM8"/>
<reference evidence="13" key="3">
    <citation type="submission" date="2015-02" db="UniProtKB">
        <authorList>
            <consortium name="EnsemblProtists"/>
        </authorList>
    </citation>
    <scope>IDENTIFICATION</scope>
    <source>
        <strain evidence="13">DAOM BR144</strain>
    </source>
</reference>
<dbReference type="InterPro" id="IPR001789">
    <property type="entry name" value="Sig_transdc_resp-reg_receiver"/>
</dbReference>
<feature type="domain" description="PAS" evidence="11">
    <location>
        <begin position="494"/>
        <end position="565"/>
    </location>
</feature>
<feature type="domain" description="PAS" evidence="11">
    <location>
        <begin position="7"/>
        <end position="78"/>
    </location>
</feature>
<evidence type="ECO:0000259" key="9">
    <source>
        <dbReference type="PROSITE" id="PS50109"/>
    </source>
</evidence>
<dbReference type="FunFam" id="3.30.450.20:FF:000011">
    <property type="entry name" value="Hybrid signal transduction histidine kinase"/>
    <property type="match status" value="13"/>
</dbReference>
<dbReference type="InterPro" id="IPR013656">
    <property type="entry name" value="PAS_4"/>
</dbReference>
<feature type="domain" description="Histidine kinase" evidence="9">
    <location>
        <begin position="1943"/>
        <end position="2167"/>
    </location>
</feature>
<feature type="domain" description="PAC" evidence="12">
    <location>
        <begin position="1527"/>
        <end position="1579"/>
    </location>
</feature>
<dbReference type="InterPro" id="IPR036097">
    <property type="entry name" value="HisK_dim/P_sf"/>
</dbReference>
<dbReference type="InterPro" id="IPR013767">
    <property type="entry name" value="PAS_fold"/>
</dbReference>
<dbReference type="eggNOG" id="KOG0519">
    <property type="taxonomic scope" value="Eukaryota"/>
</dbReference>
<feature type="domain" description="PAS" evidence="11">
    <location>
        <begin position="973"/>
        <end position="1044"/>
    </location>
</feature>
<dbReference type="OMA" id="EWNRKMA"/>
<name>K3WMM8_GLOUD</name>
<dbReference type="InterPro" id="IPR005467">
    <property type="entry name" value="His_kinase_dom"/>
</dbReference>
<feature type="domain" description="PAS" evidence="11">
    <location>
        <begin position="853"/>
        <end position="924"/>
    </location>
</feature>
<dbReference type="SMART" id="SM00448">
    <property type="entry name" value="REC"/>
    <property type="match status" value="1"/>
</dbReference>
<dbReference type="InterPro" id="IPR000014">
    <property type="entry name" value="PAS"/>
</dbReference>
<feature type="domain" description="PAC" evidence="12">
    <location>
        <begin position="89"/>
        <end position="141"/>
    </location>
</feature>
<feature type="domain" description="PAC" evidence="12">
    <location>
        <begin position="329"/>
        <end position="381"/>
    </location>
</feature>
<organism evidence="13 14">
    <name type="scientific">Globisporangium ultimum (strain ATCC 200006 / CBS 805.95 / DAOM BR144)</name>
    <name type="common">Pythium ultimum</name>
    <dbReference type="NCBI Taxonomy" id="431595"/>
    <lineage>
        <taxon>Eukaryota</taxon>
        <taxon>Sar</taxon>
        <taxon>Stramenopiles</taxon>
        <taxon>Oomycota</taxon>
        <taxon>Peronosporomycetes</taxon>
        <taxon>Pythiales</taxon>
        <taxon>Pythiaceae</taxon>
        <taxon>Globisporangium</taxon>
    </lineage>
</organism>
<feature type="domain" description="PAC" evidence="12">
    <location>
        <begin position="1647"/>
        <end position="1699"/>
    </location>
</feature>
<feature type="domain" description="PAC" evidence="12">
    <location>
        <begin position="1047"/>
        <end position="1099"/>
    </location>
</feature>
<dbReference type="PRINTS" id="PR01033">
    <property type="entry name" value="PHYTOCHROME"/>
</dbReference>
<dbReference type="SUPFAM" id="SSF55874">
    <property type="entry name" value="ATPase domain of HSP90 chaperone/DNA topoisomerase II/histidine kinase"/>
    <property type="match status" value="1"/>
</dbReference>
<sequence length="2338" mass="257919">MNGLSISHLAVLNLLKDATAPVVGISTDGVVTLWNKCLVGITGFATDSVLGRPLQEFIIGPARREELSGILANAKQLDHQQPLNVAGSGEVHLPLRTASGGNVQILTSLTPLMADDGTCVGLYGIGQDVTELTIQEKQYAAVIMQANAPIIELDKDATITVWNSKTASITGYPSESMVGEPLLPLVDPSFRDIVAENIEQTLRTGIAGADFDLPLITATGARIEIASCLTPRFDTTGAVGGIVAIGQDVTEHNAKKMEYRKFIDSANAPIFGMDLDGRVVIFNTKAEQTSEFTTEEVMGKDLVETLISEDYRPAVAAVFQKACQGIETANFEFPLITKSGRKIEILLNATPRYDHTGQLAGVIGIGQDITDRIIQEQEYSRLIDTANAPIFGVNRDCEVIIWNKKAATSTQYTNEDTMGKGLLNFISAEYRKAVGDVLAKALDGEETANFEFPLITKSGRRLDILLNATPKYDHFGNISGVVGIGQDITDRRAQEQEYTRLIDTANAPIFGVDKDLRVNIWNRKAAQTTEYSVFEVLGASLVENFIPEEYQEEVGSVLSQALQGIETANFEFPLITKSGRRVEILLNATPRYDEKGAIIGVVGIGQDITIRIAQEREYSRLIDTANAPIFGVDKNGLVNIWNKKAAEITQFTSEDVIGKDLVKLVSEENRDAVGFALRKALAGAPADNFDFPLITKAGRRVEILLNATPRYNERGIIVGVVGIGQDITERLAQEQEYTRLIDSANAPIFGVDVNGCVNIWNKKAAEITQYTPSDVMGENLVEKFITEDYREAVSFVLSKALNGTETANFEFPLITKTGRRVEILLNATSRLNEHGEVIGMVGIGQDITERIAQEQEYTRLIDKANAPIFGIDVNGAVNIWNRKAAVITQYETEEVIGENLVNKFISEDYREAVATVFAKALEGDESANFDLPLITKTGRKVNILLNATARFDQHGDIVGAVGIGQDITERMAQEQEYTRLIDTANAPIFGVDVNGCVNIWNKKAAEITQYTPSDVMGENLVEKFITEDYREAVGFVLTKAINGVETANFEFPLMTKTGRRVEILLNATSRFNEHGEVMGMVGIGQDITDRIAQEQEYTRLIDSANAPIFGVDVNGCVNIWNKKAAEITQYTPSDVMGENLVEKFITEDYREAVSFVLSKALNGTETANFEFPLMTKTGRRVEILLNATSRFNEHGEVMGMVGIGQDITERIAQEQEYTSLIDSANAPIFGVDVNGCVNIWNKKAAEITQYTPSDVMGENLVEKFITEDYREAVSFVLSKALNGTETANFEFPLITKTGRRVEILLNATSRLNEHGEVIGMVGIGQDITERIAQEQEYTRLIDKANAPIFGIDVNGAVNIWNRKAAVITQYETEEVIGENLVNKFISEDYREAVATVFAKALEGDESANFDLPLITKTGRKVNILLNATARFDQHGDIVGVVGIGQDITERMAQEQEYTRLIDTANAPIFGVDVNGCVNIWNKKAAEITQYTPSDVMGENLVEKFITEDYREAVGLVLSEALDGVETANFEFPLMTKTGRRVEILLNATSRFNEHGEVMGMVGIGQDITDRIAQEQEYTRLIDTANAPIFGVDSNGRVNIWNRKAADITQYTNADVLGEDLVEKFISEEYRAPVRSVLEKAFEGVETANFEFPLITKSGRRVEILLNATPKFDQQGKIVGVVGIGQDITDRIAQEQEYSRLIDTANAPIFGVDANMCVNIWNKKAAQITSYSISEVMGENLVETFISPEFRPIVAEVLSKALQGIQTANFEFPLITRPGTRIEILLNATPRNDSNGNIVGVVGIGQDITDRIAQEHEYFRLIDTANAPIFGVDTNGCINEWNQKIVEITGYQKASVLGLSLVNTFIIPESRQQVRQLLNQALIGIDVGEMELPMTTKRGSFLLLLVNASSKKDMHGNIRGVIGVGQDYTARKHMEQAKVNFLASFSHELRTPLNGVLGMLELLKEQKLTAQNERYVHMAYVSGSLLLNLINDILDLSKIEAGHLEITAAPFQMNELLDYSIEIFKFKARERGLKLEMKCDDNVPNVAIGDVVRLRQVLLNLLSNAIKFTNKGSITVSCNVVHAPDLPKAFKRLLFQVIDTGIGMDAEEKSRLFSLFTKLERTRQNNPTGSGLGLAICKQLVELMDGQIEVDSELELGSNFYFTVVVRLVDEDSDAQNLLYASDEYLINSSAKMSGSAGGSSNVNSNESTGSLTLNGPSMPIVIPTQARILVVEDNDFNWEVVKCYLQEDDHLLQWEVNGHEAVNAYIKHYLEFDLIFMDCEMPVMDGYTATATIRQFEQDNHLPRIPILGLTAYAMSGDRQKCLEAGMDEFMVKPISKS</sequence>
<dbReference type="CDD" id="cd17546">
    <property type="entry name" value="REC_hyHK_CKI1_RcsC-like"/>
    <property type="match status" value="1"/>
</dbReference>
<evidence type="ECO:0000259" key="11">
    <source>
        <dbReference type="PROSITE" id="PS50112"/>
    </source>
</evidence>
<dbReference type="InterPro" id="IPR001294">
    <property type="entry name" value="Phytochrome"/>
</dbReference>
<feature type="domain" description="PAS" evidence="11">
    <location>
        <begin position="375"/>
        <end position="445"/>
    </location>
</feature>
<keyword evidence="14" id="KW-1185">Reference proteome</keyword>
<dbReference type="EC" id="2.7.13.3" evidence="3"/>
<dbReference type="Pfam" id="PF00512">
    <property type="entry name" value="HisKA"/>
    <property type="match status" value="1"/>
</dbReference>
<evidence type="ECO:0000256" key="3">
    <source>
        <dbReference type="ARBA" id="ARBA00012438"/>
    </source>
</evidence>
<dbReference type="InterPro" id="IPR003594">
    <property type="entry name" value="HATPase_dom"/>
</dbReference>
<dbReference type="InterPro" id="IPR011006">
    <property type="entry name" value="CheY-like_superfamily"/>
</dbReference>
<reference evidence="14" key="2">
    <citation type="submission" date="2010-04" db="EMBL/GenBank/DDBJ databases">
        <authorList>
            <person name="Buell R."/>
            <person name="Hamilton J."/>
            <person name="Hostetler J."/>
        </authorList>
    </citation>
    <scope>NUCLEOTIDE SEQUENCE [LARGE SCALE GENOMIC DNA]</scope>
    <source>
        <strain evidence="14">DAOM:BR144</strain>
    </source>
</reference>
<comment type="subunit">
    <text evidence="2">Homodimer.</text>
</comment>
<feature type="domain" description="PAC" evidence="12">
    <location>
        <begin position="1767"/>
        <end position="1819"/>
    </location>
</feature>
<dbReference type="InterPro" id="IPR036890">
    <property type="entry name" value="HATPase_C_sf"/>
</dbReference>
<keyword evidence="6" id="KW-0418">Kinase</keyword>
<dbReference type="NCBIfam" id="TIGR00229">
    <property type="entry name" value="sensory_box"/>
    <property type="match status" value="16"/>
</dbReference>
<dbReference type="PROSITE" id="PS50109">
    <property type="entry name" value="HIS_KIN"/>
    <property type="match status" value="1"/>
</dbReference>
<feature type="domain" description="PAC" evidence="12">
    <location>
        <begin position="1167"/>
        <end position="1219"/>
    </location>
</feature>
<dbReference type="Gene3D" id="3.40.50.2300">
    <property type="match status" value="1"/>
</dbReference>
<feature type="domain" description="PAC" evidence="12">
    <location>
        <begin position="448"/>
        <end position="500"/>
    </location>
</feature>
<dbReference type="Proteomes" id="UP000019132">
    <property type="component" value="Unassembled WGS sequence"/>
</dbReference>
<evidence type="ECO:0000259" key="12">
    <source>
        <dbReference type="PROSITE" id="PS50113"/>
    </source>
</evidence>
<feature type="domain" description="PAS" evidence="11">
    <location>
        <begin position="1573"/>
        <end position="1644"/>
    </location>
</feature>
<evidence type="ECO:0000259" key="10">
    <source>
        <dbReference type="PROSITE" id="PS50110"/>
    </source>
</evidence>
<dbReference type="InterPro" id="IPR003661">
    <property type="entry name" value="HisK_dim/P_dom"/>
</dbReference>
<keyword evidence="5" id="KW-0808">Transferase</keyword>
<keyword evidence="4 8" id="KW-0597">Phosphoprotein</keyword>
<dbReference type="SUPFAM" id="SSF47384">
    <property type="entry name" value="Homodimeric domain of signal transducing histidine kinase"/>
    <property type="match status" value="1"/>
</dbReference>
<dbReference type="InterPro" id="IPR000700">
    <property type="entry name" value="PAS-assoc_C"/>
</dbReference>
<evidence type="ECO:0000256" key="2">
    <source>
        <dbReference type="ARBA" id="ARBA00011738"/>
    </source>
</evidence>
<evidence type="ECO:0000256" key="5">
    <source>
        <dbReference type="ARBA" id="ARBA00022679"/>
    </source>
</evidence>
<feature type="domain" description="PAS" evidence="11">
    <location>
        <begin position="255"/>
        <end position="326"/>
    </location>
</feature>
<feature type="modified residue" description="4-aspartylphosphate" evidence="8">
    <location>
        <position position="2278"/>
    </location>
</feature>
<dbReference type="FunFam" id="3.30.450.20:FF:000077">
    <property type="entry name" value="Hybrid signal transduction histidine kinase"/>
    <property type="match status" value="1"/>
</dbReference>